<organism evidence="2 3">
    <name type="scientific">Streptomyces lateritius</name>
    <dbReference type="NCBI Taxonomy" id="67313"/>
    <lineage>
        <taxon>Bacteria</taxon>
        <taxon>Bacillati</taxon>
        <taxon>Actinomycetota</taxon>
        <taxon>Actinomycetes</taxon>
        <taxon>Kitasatosporales</taxon>
        <taxon>Streptomycetaceae</taxon>
        <taxon>Streptomyces</taxon>
    </lineage>
</organism>
<proteinExistence type="predicted"/>
<accession>A0ABW6Y5C7</accession>
<dbReference type="Proteomes" id="UP001603013">
    <property type="component" value="Unassembled WGS sequence"/>
</dbReference>
<evidence type="ECO:0000256" key="1">
    <source>
        <dbReference type="SAM" id="MobiDB-lite"/>
    </source>
</evidence>
<dbReference type="RefSeq" id="WP_391932745.1">
    <property type="nucleotide sequence ID" value="NZ_JBIBSM010000001.1"/>
</dbReference>
<name>A0ABW6Y5C7_9ACTN</name>
<sequence>MRIRRENHPGPLVLHAEGPPEPPPLRMEMADGRRMLLRQGDRPVLLARVDEDRSGVRVHRLEGYRSPLPPIRADKARRGPEWRYRYARWLEEAVEGPLHAGRWVIGTREVFPPYVWDSDFLSAWPGGLLDWNDGWNGVVPLRRLSAPDAPRVKAYRKQAGDGSLPPVLLWWVTAFDGWLLLDGHDRAVAALAEGLTPRTVVLHRAEDAERTAELIAAMTADHEALTARGFPGPDPERQYEAVARGFAWAVADTPYGEARTRAWPIPGGTAEWDAWMLEFRHEHDRT</sequence>
<gene>
    <name evidence="2" type="ORF">ACF05T_02495</name>
</gene>
<evidence type="ECO:0000313" key="3">
    <source>
        <dbReference type="Proteomes" id="UP001603013"/>
    </source>
</evidence>
<dbReference type="EMBL" id="JBIBSM010000001">
    <property type="protein sequence ID" value="MFF8274978.1"/>
    <property type="molecule type" value="Genomic_DNA"/>
</dbReference>
<feature type="region of interest" description="Disordered" evidence="1">
    <location>
        <begin position="1"/>
        <end position="23"/>
    </location>
</feature>
<evidence type="ECO:0000313" key="2">
    <source>
        <dbReference type="EMBL" id="MFF8274978.1"/>
    </source>
</evidence>
<reference evidence="2 3" key="1">
    <citation type="submission" date="2024-10" db="EMBL/GenBank/DDBJ databases">
        <title>The Natural Products Discovery Center: Release of the First 8490 Sequenced Strains for Exploring Actinobacteria Biosynthetic Diversity.</title>
        <authorList>
            <person name="Kalkreuter E."/>
            <person name="Kautsar S.A."/>
            <person name="Yang D."/>
            <person name="Bader C.D."/>
            <person name="Teijaro C.N."/>
            <person name="Fluegel L."/>
            <person name="Davis C.M."/>
            <person name="Simpson J.R."/>
            <person name="Lauterbach L."/>
            <person name="Steele A.D."/>
            <person name="Gui C."/>
            <person name="Meng S."/>
            <person name="Li G."/>
            <person name="Viehrig K."/>
            <person name="Ye F."/>
            <person name="Su P."/>
            <person name="Kiefer A.F."/>
            <person name="Nichols A."/>
            <person name="Cepeda A.J."/>
            <person name="Yan W."/>
            <person name="Fan B."/>
            <person name="Jiang Y."/>
            <person name="Adhikari A."/>
            <person name="Zheng C.-J."/>
            <person name="Schuster L."/>
            <person name="Cowan T.M."/>
            <person name="Smanski M.J."/>
            <person name="Chevrette M.G."/>
            <person name="De Carvalho L.P.S."/>
            <person name="Shen B."/>
        </authorList>
    </citation>
    <scope>NUCLEOTIDE SEQUENCE [LARGE SCALE GENOMIC DNA]</scope>
    <source>
        <strain evidence="2 3">NPDC015755</strain>
    </source>
</reference>
<keyword evidence="3" id="KW-1185">Reference proteome</keyword>
<protein>
    <submittedName>
        <fullName evidence="2">Uncharacterized protein</fullName>
    </submittedName>
</protein>
<comment type="caution">
    <text evidence="2">The sequence shown here is derived from an EMBL/GenBank/DDBJ whole genome shotgun (WGS) entry which is preliminary data.</text>
</comment>